<dbReference type="InterPro" id="IPR019775">
    <property type="entry name" value="WD40_repeat_CS"/>
</dbReference>
<dbReference type="SUPFAM" id="SSF50978">
    <property type="entry name" value="WD40 repeat-like"/>
    <property type="match status" value="1"/>
</dbReference>
<keyword evidence="2" id="KW-0677">Repeat</keyword>
<dbReference type="InterPro" id="IPR049567">
    <property type="entry name" value="WDR59-like"/>
</dbReference>
<proteinExistence type="predicted"/>
<feature type="compositionally biased region" description="Low complexity" evidence="4">
    <location>
        <begin position="737"/>
        <end position="750"/>
    </location>
</feature>
<evidence type="ECO:0000256" key="1">
    <source>
        <dbReference type="ARBA" id="ARBA00022574"/>
    </source>
</evidence>
<name>A0ABR4BEJ6_9LECA</name>
<feature type="region of interest" description="Disordered" evidence="4">
    <location>
        <begin position="729"/>
        <end position="752"/>
    </location>
</feature>
<evidence type="ECO:0000313" key="6">
    <source>
        <dbReference type="EMBL" id="KAL2056287.1"/>
    </source>
</evidence>
<dbReference type="EMBL" id="JBHFEH010000008">
    <property type="protein sequence ID" value="KAL2056287.1"/>
    <property type="molecule type" value="Genomic_DNA"/>
</dbReference>
<dbReference type="PANTHER" id="PTHR46170">
    <property type="entry name" value="GATOR COMPLEX PROTEIN WDR59"/>
    <property type="match status" value="1"/>
</dbReference>
<dbReference type="InterPro" id="IPR015943">
    <property type="entry name" value="WD40/YVTN_repeat-like_dom_sf"/>
</dbReference>
<dbReference type="SMART" id="SM00320">
    <property type="entry name" value="WD40"/>
    <property type="match status" value="5"/>
</dbReference>
<sequence>MTGMEKSKGPASAYDSPTFGKDGSFDLDKPVGSASISPCGRDVVLASRQGLHIIDLDSPWAPPRHLPHHTPWEVADVQWSPFAARDFWVVSTSNQKALVWNLQIANSKSSVEHVLHAHTRAITDINFSAHHPDILATCAVDSFVHCWDLRHPARPVITFCDWFAGATQVKWNRQDSHIIASSHHNFLRIWDDRKGAYPLRSIEAHATKIYGVDWNRIETGKLVTCSLDRTIKFWDFNQEQDEPERSFHVPFPVWRARSTPFGLCLLAIPQPGDYHLHLSDRRKDEPEEHEHKTTAVHRFGGHSDHVKEFLWRPRGNITESTDEREFQLVSWCTDRVLRLHQVDEDVLGSVGYEKGVKQNFNVTRKNAVYKTFREEPFTAAGENASISVSSDHGLSEEPPKLGMRSALSIGMNKVPVPFIGGYGNRGFMSPVVGLRSPARKDTDRIAWMRGVKIGKREISPDMHRSVSSIMSPSLRLDPTWDNFESLGEEITHVGDKFRKVKFDTIDVQRRYIIVSLSGPWGPSNDAVYLRTRIDFPATYPDSATPSIFLEKIASISDDTVNKLVSDIAFITASFASRQRSSLEAMLRYLLGEQSLEDSLLWLKKRESIDLDSTKDLDLSSSDEEDEVPGEFTDPQADGMENSDPMIAVSNAQYNVPLPKACGALWAENGLLVCFFPSKPERESSLLEMSLKANDRFSRTRRTMFEGFGRLQNMSNWQKRHASTLETIESGDSDFDESATSSSASSSPSDDIGLAQHHFMPHMAFRSDTHEGHPGVTLDGSQKSSSDSRLRKSSTSTANMFISIHDFCDLLPAKQRLAMEYVIGNGSVGSAQNEQIAKENGSLDLADVWSFVDLLLQDKVPLELIRHPRDEESIVIVARRALTKLRDQDSAMDLSFDDLQERISPPKPASVKWGDHPFGRRWFVHALFRYYEHLADVQMLAMLSCALSEPRRSPMSLEEDKHLPSPNSSGTSLDALNWHWNISSDYYPSEEVAKAQLQPVSPNLSVRVDYQNVHSGPHSSTSSTGAPMSDISTSNTPPSIYKPLRTSFERRESQASGLSTPPEHLRRTHRSSSNLSTLTASFSLPRPFSFSTSAASSPPNTRPKKRLSPADHGTSSTITWSPAFLGRSSIIREDPRPSLTLSISDNEEEVPPAPKKRGFGIKLKNQDQFHNEGYANFPLLDPSEEWRYCAYREAYSHLLYVWGMPVARAEVLKYNHLPAAGSAPSYASHQNTASLLAIDKTDLKTSNTEAADLGFRDHCRSCAFTISPKPAHRRCQSFSTRQLPPICLLCATLICGTSSPCLKCGHALHASCRELLAQTPADVPNECISGCGCICTDHPTVAIQAPELTTKRSFEVSPAITIIGDTGMSDQEQLGWRESGKWEDAAYQSLAQNLVPRQEVRAKSSQIWRGRMGSM</sequence>
<feature type="repeat" description="WD" evidence="3">
    <location>
        <begin position="115"/>
        <end position="150"/>
    </location>
</feature>
<protein>
    <recommendedName>
        <fullName evidence="5">WDR59/RTC1-like RING zinc finger domain-containing protein</fullName>
    </recommendedName>
</protein>
<keyword evidence="7" id="KW-1185">Reference proteome</keyword>
<evidence type="ECO:0000259" key="5">
    <source>
        <dbReference type="Pfam" id="PF17120"/>
    </source>
</evidence>
<dbReference type="PROSITE" id="PS00678">
    <property type="entry name" value="WD_REPEATS_1"/>
    <property type="match status" value="1"/>
</dbReference>
<evidence type="ECO:0000313" key="7">
    <source>
        <dbReference type="Proteomes" id="UP001590951"/>
    </source>
</evidence>
<dbReference type="InterPro" id="IPR036322">
    <property type="entry name" value="WD40_repeat_dom_sf"/>
</dbReference>
<accession>A0ABR4BEJ6</accession>
<feature type="repeat" description="WD" evidence="3">
    <location>
        <begin position="202"/>
        <end position="244"/>
    </location>
</feature>
<organism evidence="6 7">
    <name type="scientific">Lepraria finkii</name>
    <dbReference type="NCBI Taxonomy" id="1340010"/>
    <lineage>
        <taxon>Eukaryota</taxon>
        <taxon>Fungi</taxon>
        <taxon>Dikarya</taxon>
        <taxon>Ascomycota</taxon>
        <taxon>Pezizomycotina</taxon>
        <taxon>Lecanoromycetes</taxon>
        <taxon>OSLEUM clade</taxon>
        <taxon>Lecanoromycetidae</taxon>
        <taxon>Lecanorales</taxon>
        <taxon>Lecanorineae</taxon>
        <taxon>Stereocaulaceae</taxon>
        <taxon>Lepraria</taxon>
    </lineage>
</organism>
<evidence type="ECO:0000256" key="3">
    <source>
        <dbReference type="PROSITE-ProRule" id="PRU00221"/>
    </source>
</evidence>
<comment type="caution">
    <text evidence="6">The sequence shown here is derived from an EMBL/GenBank/DDBJ whole genome shotgun (WGS) entry which is preliminary data.</text>
</comment>
<feature type="domain" description="WDR59/RTC1-like RING zinc finger" evidence="5">
    <location>
        <begin position="1285"/>
        <end position="1337"/>
    </location>
</feature>
<feature type="region of interest" description="Disordered" evidence="4">
    <location>
        <begin position="765"/>
        <end position="791"/>
    </location>
</feature>
<dbReference type="Pfam" id="PF17120">
    <property type="entry name" value="zf-RING_16"/>
    <property type="match status" value="1"/>
</dbReference>
<dbReference type="PROSITE" id="PS50082">
    <property type="entry name" value="WD_REPEATS_2"/>
    <property type="match status" value="2"/>
</dbReference>
<feature type="compositionally biased region" description="Low complexity" evidence="4">
    <location>
        <begin position="1013"/>
        <end position="1026"/>
    </location>
</feature>
<reference evidence="6 7" key="1">
    <citation type="submission" date="2024-09" db="EMBL/GenBank/DDBJ databases">
        <title>Rethinking Asexuality: The Enigmatic Case of Functional Sexual Genes in Lepraria (Stereocaulaceae).</title>
        <authorList>
            <person name="Doellman M."/>
            <person name="Sun Y."/>
            <person name="Barcenas-Pena A."/>
            <person name="Lumbsch H.T."/>
            <person name="Grewe F."/>
        </authorList>
    </citation>
    <scope>NUCLEOTIDE SEQUENCE [LARGE SCALE GENOMIC DNA]</scope>
    <source>
        <strain evidence="6 7">Grewe 0041</strain>
    </source>
</reference>
<dbReference type="PANTHER" id="PTHR46170:SF1">
    <property type="entry name" value="GATOR COMPLEX PROTEIN WDR59"/>
    <property type="match status" value="1"/>
</dbReference>
<feature type="region of interest" description="Disordered" evidence="4">
    <location>
        <begin position="1090"/>
        <end position="1118"/>
    </location>
</feature>
<feature type="region of interest" description="Disordered" evidence="4">
    <location>
        <begin position="614"/>
        <end position="640"/>
    </location>
</feature>
<keyword evidence="1 3" id="KW-0853">WD repeat</keyword>
<feature type="region of interest" description="Disordered" evidence="4">
    <location>
        <begin position="1010"/>
        <end position="1076"/>
    </location>
</feature>
<gene>
    <name evidence="6" type="ORF">ABVK25_003310</name>
</gene>
<dbReference type="Proteomes" id="UP001590951">
    <property type="component" value="Unassembled WGS sequence"/>
</dbReference>
<dbReference type="InterPro" id="IPR049566">
    <property type="entry name" value="WDR59_RTC1-like_RING_Znf"/>
</dbReference>
<dbReference type="Gene3D" id="2.130.10.10">
    <property type="entry name" value="YVTN repeat-like/Quinoprotein amine dehydrogenase"/>
    <property type="match status" value="1"/>
</dbReference>
<evidence type="ECO:0000256" key="4">
    <source>
        <dbReference type="SAM" id="MobiDB-lite"/>
    </source>
</evidence>
<dbReference type="Pfam" id="PF00400">
    <property type="entry name" value="WD40"/>
    <property type="match status" value="2"/>
</dbReference>
<evidence type="ECO:0000256" key="2">
    <source>
        <dbReference type="ARBA" id="ARBA00022737"/>
    </source>
</evidence>
<feature type="compositionally biased region" description="Low complexity" evidence="4">
    <location>
        <begin position="776"/>
        <end position="786"/>
    </location>
</feature>
<dbReference type="InterPro" id="IPR001680">
    <property type="entry name" value="WD40_rpt"/>
</dbReference>